<dbReference type="Proteomes" id="UP000265520">
    <property type="component" value="Unassembled WGS sequence"/>
</dbReference>
<proteinExistence type="predicted"/>
<accession>A0A392SDQ8</accession>
<feature type="non-terminal residue" evidence="2">
    <location>
        <position position="1"/>
    </location>
</feature>
<dbReference type="AlphaFoldDB" id="A0A392SDQ8"/>
<organism evidence="2 3">
    <name type="scientific">Trifolium medium</name>
    <dbReference type="NCBI Taxonomy" id="97028"/>
    <lineage>
        <taxon>Eukaryota</taxon>
        <taxon>Viridiplantae</taxon>
        <taxon>Streptophyta</taxon>
        <taxon>Embryophyta</taxon>
        <taxon>Tracheophyta</taxon>
        <taxon>Spermatophyta</taxon>
        <taxon>Magnoliopsida</taxon>
        <taxon>eudicotyledons</taxon>
        <taxon>Gunneridae</taxon>
        <taxon>Pentapetalae</taxon>
        <taxon>rosids</taxon>
        <taxon>fabids</taxon>
        <taxon>Fabales</taxon>
        <taxon>Fabaceae</taxon>
        <taxon>Papilionoideae</taxon>
        <taxon>50 kb inversion clade</taxon>
        <taxon>NPAAA clade</taxon>
        <taxon>Hologalegina</taxon>
        <taxon>IRL clade</taxon>
        <taxon>Trifolieae</taxon>
        <taxon>Trifolium</taxon>
    </lineage>
</organism>
<dbReference type="EMBL" id="LXQA010367026">
    <property type="protein sequence ID" value="MCI47083.1"/>
    <property type="molecule type" value="Genomic_DNA"/>
</dbReference>
<evidence type="ECO:0000313" key="2">
    <source>
        <dbReference type="EMBL" id="MCI47083.1"/>
    </source>
</evidence>
<name>A0A392SDQ8_9FABA</name>
<sequence length="77" mass="8446">FKTVVPFRDLLGMEGDSITIKSFFRKMSRTTDPEWRALLALVRKNKASPSPVAAVQPVQASPSPAITDASASTKRDR</sequence>
<protein>
    <submittedName>
        <fullName evidence="2">Uncharacterized protein</fullName>
    </submittedName>
</protein>
<keyword evidence="3" id="KW-1185">Reference proteome</keyword>
<evidence type="ECO:0000313" key="3">
    <source>
        <dbReference type="Proteomes" id="UP000265520"/>
    </source>
</evidence>
<evidence type="ECO:0000256" key="1">
    <source>
        <dbReference type="SAM" id="MobiDB-lite"/>
    </source>
</evidence>
<feature type="region of interest" description="Disordered" evidence="1">
    <location>
        <begin position="47"/>
        <end position="77"/>
    </location>
</feature>
<feature type="non-terminal residue" evidence="2">
    <location>
        <position position="77"/>
    </location>
</feature>
<feature type="compositionally biased region" description="Polar residues" evidence="1">
    <location>
        <begin position="58"/>
        <end position="77"/>
    </location>
</feature>
<comment type="caution">
    <text evidence="2">The sequence shown here is derived from an EMBL/GenBank/DDBJ whole genome shotgun (WGS) entry which is preliminary data.</text>
</comment>
<reference evidence="2 3" key="1">
    <citation type="journal article" date="2018" name="Front. Plant Sci.">
        <title>Red Clover (Trifolium pratense) and Zigzag Clover (T. medium) - A Picture of Genomic Similarities and Differences.</title>
        <authorList>
            <person name="Dluhosova J."/>
            <person name="Istvanek J."/>
            <person name="Nedelnik J."/>
            <person name="Repkova J."/>
        </authorList>
    </citation>
    <scope>NUCLEOTIDE SEQUENCE [LARGE SCALE GENOMIC DNA]</scope>
    <source>
        <strain evidence="3">cv. 10/8</strain>
        <tissue evidence="2">Leaf</tissue>
    </source>
</reference>